<comment type="function">
    <text evidence="8">Initiates the restart of stalled replication forks, which reloads the replicative helicase on sites other than the origin of replication. Recognizes and binds to abandoned replication forks and remodels them to uncover a helicase loading site. Promotes assembly of the primosome at these replication forks.</text>
</comment>
<keyword evidence="4 8" id="KW-0547">Nucleotide-binding</keyword>
<keyword evidence="1 8" id="KW-0639">Primosome</keyword>
<keyword evidence="5 8" id="KW-0862">Zinc</keyword>
<dbReference type="RefSeq" id="WP_376984035.1">
    <property type="nucleotide sequence ID" value="NZ_JBHRWW010000002.1"/>
</dbReference>
<feature type="binding site" evidence="8">
    <location>
        <position position="414"/>
    </location>
    <ligand>
        <name>Zn(2+)</name>
        <dbReference type="ChEBI" id="CHEBI:29105"/>
        <label>1</label>
    </ligand>
</feature>
<evidence type="ECO:0000313" key="11">
    <source>
        <dbReference type="Proteomes" id="UP001595685"/>
    </source>
</evidence>
<feature type="binding site" evidence="8">
    <location>
        <position position="453"/>
    </location>
    <ligand>
        <name>Zn(2+)</name>
        <dbReference type="ChEBI" id="CHEBI:29105"/>
        <label>1</label>
    </ligand>
</feature>
<comment type="caution">
    <text evidence="10">The sequence shown here is derived from an EMBL/GenBank/DDBJ whole genome shotgun (WGS) entry which is preliminary data.</text>
</comment>
<evidence type="ECO:0000256" key="4">
    <source>
        <dbReference type="ARBA" id="ARBA00022741"/>
    </source>
</evidence>
<comment type="subunit">
    <text evidence="8">Component of the replication restart primosome.</text>
</comment>
<reference evidence="11" key="1">
    <citation type="journal article" date="2019" name="Int. J. Syst. Evol. Microbiol.">
        <title>The Global Catalogue of Microorganisms (GCM) 10K type strain sequencing project: providing services to taxonomists for standard genome sequencing and annotation.</title>
        <authorList>
            <consortium name="The Broad Institute Genomics Platform"/>
            <consortium name="The Broad Institute Genome Sequencing Center for Infectious Disease"/>
            <person name="Wu L."/>
            <person name="Ma J."/>
        </authorList>
    </citation>
    <scope>NUCLEOTIDE SEQUENCE [LARGE SCALE GENOMIC DNA]</scope>
    <source>
        <strain evidence="11">NCAIM B.02333</strain>
    </source>
</reference>
<evidence type="ECO:0000259" key="9">
    <source>
        <dbReference type="Pfam" id="PF17764"/>
    </source>
</evidence>
<protein>
    <recommendedName>
        <fullName evidence="8">Probable replication restart protein PriA</fullName>
    </recommendedName>
    <alternativeName>
        <fullName evidence="8">Putative ATP-dependent DNA helicase PriA</fullName>
    </alternativeName>
</protein>
<evidence type="ECO:0000256" key="2">
    <source>
        <dbReference type="ARBA" id="ARBA00022705"/>
    </source>
</evidence>
<dbReference type="InterPro" id="IPR041222">
    <property type="entry name" value="PriA_3primeBD"/>
</dbReference>
<dbReference type="Gene3D" id="3.40.1440.60">
    <property type="entry name" value="PriA, 3(prime) DNA-binding domain"/>
    <property type="match status" value="1"/>
</dbReference>
<dbReference type="PANTHER" id="PTHR30580:SF0">
    <property type="entry name" value="PRIMOSOMAL PROTEIN N"/>
    <property type="match status" value="1"/>
</dbReference>
<evidence type="ECO:0000256" key="5">
    <source>
        <dbReference type="ARBA" id="ARBA00022833"/>
    </source>
</evidence>
<dbReference type="InterPro" id="IPR042115">
    <property type="entry name" value="PriA_3primeBD_sf"/>
</dbReference>
<keyword evidence="6 8" id="KW-0067">ATP-binding</keyword>
<comment type="similarity">
    <text evidence="8">Belongs to the helicase family. PriA subfamily.</text>
</comment>
<dbReference type="Gene3D" id="3.40.50.300">
    <property type="entry name" value="P-loop containing nucleotide triphosphate hydrolases"/>
    <property type="match status" value="1"/>
</dbReference>
<dbReference type="InterPro" id="IPR027417">
    <property type="entry name" value="P-loop_NTPase"/>
</dbReference>
<evidence type="ECO:0000256" key="3">
    <source>
        <dbReference type="ARBA" id="ARBA00022723"/>
    </source>
</evidence>
<evidence type="ECO:0000256" key="8">
    <source>
        <dbReference type="HAMAP-Rule" id="MF_00983"/>
    </source>
</evidence>
<evidence type="ECO:0000256" key="1">
    <source>
        <dbReference type="ARBA" id="ARBA00022515"/>
    </source>
</evidence>
<keyword evidence="11" id="KW-1185">Reference proteome</keyword>
<feature type="binding site" evidence="8">
    <location>
        <position position="441"/>
    </location>
    <ligand>
        <name>Zn(2+)</name>
        <dbReference type="ChEBI" id="CHEBI:29105"/>
        <label>2</label>
    </ligand>
</feature>
<gene>
    <name evidence="8" type="primary">priA</name>
    <name evidence="10" type="ORF">ACFOLH_03475</name>
</gene>
<comment type="cofactor">
    <cofactor evidence="8">
        <name>Zn(2+)</name>
        <dbReference type="ChEBI" id="CHEBI:29105"/>
    </cofactor>
    <text evidence="8">Binds 2 zinc ions per subunit.</text>
</comment>
<feature type="binding site" evidence="8">
    <location>
        <position position="438"/>
    </location>
    <ligand>
        <name>Zn(2+)</name>
        <dbReference type="ChEBI" id="CHEBI:29105"/>
        <label>2</label>
    </ligand>
</feature>
<dbReference type="HAMAP" id="MF_00983">
    <property type="entry name" value="PriA"/>
    <property type="match status" value="1"/>
</dbReference>
<dbReference type="Pfam" id="PF17764">
    <property type="entry name" value="PriA_3primeBD"/>
    <property type="match status" value="1"/>
</dbReference>
<keyword evidence="3 8" id="KW-0479">Metal-binding</keyword>
<feature type="binding site" evidence="8">
    <location>
        <position position="423"/>
    </location>
    <ligand>
        <name>Zn(2+)</name>
        <dbReference type="ChEBI" id="CHEBI:29105"/>
        <label>2</label>
    </ligand>
</feature>
<name>A0ABV7WDW3_9MICO</name>
<feature type="binding site" evidence="8">
    <location>
        <position position="411"/>
    </location>
    <ligand>
        <name>Zn(2+)</name>
        <dbReference type="ChEBI" id="CHEBI:29105"/>
        <label>1</label>
    </ligand>
</feature>
<feature type="domain" description="Primosomal protein N' 3' DNA-binding" evidence="9">
    <location>
        <begin position="37"/>
        <end position="133"/>
    </location>
</feature>
<dbReference type="PANTHER" id="PTHR30580">
    <property type="entry name" value="PRIMOSOMAL PROTEIN N"/>
    <property type="match status" value="1"/>
</dbReference>
<feature type="binding site" evidence="8">
    <location>
        <position position="420"/>
    </location>
    <ligand>
        <name>Zn(2+)</name>
        <dbReference type="ChEBI" id="CHEBI:29105"/>
        <label>2</label>
    </ligand>
</feature>
<sequence>MSPGEPGQPTLFGPAARRRRAVPAAPAPNETGPVAAVAVDVPLPHLDHPFSYAVPAALAATVRPGARVQVPFAGRTEDGWVLDVADGPLSGLRPLRRLVTPVPPLTDEVAALARAVADATAGTLVDVLRAAVPPRHAASEKAFLASSSPDGAAADVPSGTGGTVATVDPGPWTACVGGEAFLRRTAAGQGPLAAVRLPLDVDPWQAVLVAVRAALASDRDAVVVLPEVGDVEACDAVLRAGLDDPSQLALLHSGLGPTVRWREFLRLRTGRARVALGTRSAVFAPVGRPGLVLVWDEGDDGHVEPHSPGWDSAAVALQRAEAAGAGLALLGRARPVRTQHWVRTGWVKDIAPDRARRRAGAPRVVVPDPADPLEVHARVPRAAHRVAAEALQTGPVLVQVPRSGYATALQCRRCRHAARCPVCAGPLGLTGSTGAMVCRWCARPAPAWECPECGGRHVRAGVVGVVRSAEEWGRAFPGTPVALSHAGHRAAAVDGAPRVVVATPGAEPPAAGGYAAALLLDGDLALARRGLAVEEETLRRWLAAAALVRPAPAGGRVVVVADPGSRVVQALVQDAPELLADRLLDERAEAGLPPAATVARLLGTEADLAGTAADLRHEGTLPGAAPTAPERVAVLGPAPAEDGEGWQLLLSGGAADVRRATRDLLASRSAAKAPGRVVARVDPHDLD</sequence>
<organism evidence="10 11">
    <name type="scientific">Aquipuribacter hungaricus</name>
    <dbReference type="NCBI Taxonomy" id="545624"/>
    <lineage>
        <taxon>Bacteria</taxon>
        <taxon>Bacillati</taxon>
        <taxon>Actinomycetota</taxon>
        <taxon>Actinomycetes</taxon>
        <taxon>Micrococcales</taxon>
        <taxon>Intrasporangiaceae</taxon>
        <taxon>Aquipuribacter</taxon>
    </lineage>
</organism>
<evidence type="ECO:0000256" key="7">
    <source>
        <dbReference type="ARBA" id="ARBA00023125"/>
    </source>
</evidence>
<proteinExistence type="inferred from homology"/>
<feature type="binding site" evidence="8">
    <location>
        <position position="450"/>
    </location>
    <ligand>
        <name>Zn(2+)</name>
        <dbReference type="ChEBI" id="CHEBI:29105"/>
        <label>1</label>
    </ligand>
</feature>
<evidence type="ECO:0000313" key="10">
    <source>
        <dbReference type="EMBL" id="MFC3687398.1"/>
    </source>
</evidence>
<accession>A0ABV7WDW3</accession>
<comment type="caution">
    <text evidence="8">As this protein does not have any detectable helicase domains, it probably does not have helicase activity.</text>
</comment>
<dbReference type="Proteomes" id="UP001595685">
    <property type="component" value="Unassembled WGS sequence"/>
</dbReference>
<keyword evidence="2 8" id="KW-0235">DNA replication</keyword>
<evidence type="ECO:0000256" key="6">
    <source>
        <dbReference type="ARBA" id="ARBA00022840"/>
    </source>
</evidence>
<keyword evidence="7 8" id="KW-0238">DNA-binding</keyword>
<dbReference type="InterPro" id="IPR005259">
    <property type="entry name" value="PriA"/>
</dbReference>
<dbReference type="EMBL" id="JBHRWW010000002">
    <property type="protein sequence ID" value="MFC3687398.1"/>
    <property type="molecule type" value="Genomic_DNA"/>
</dbReference>